<sequence length="272" mass="31697">MNNFQDALTSTLKSPPQIYTFKRPYPQRFSLPFDAIKYMIKNCKSAKVWKKLITSCKFFYPKYPILPVKRLDLCSKMQCGADGEIFNASKSFPKFWVYDMFIGFDANISIVILNVFKFDLRALRLLAQNFTFDEYKHLTSSGSIKEIYMDSCTIKNADGTIVTADKLVENLHLLKRFEMCHFNPLIFQSGAMKKIVQHLNEFKNFWLFRFLEIQETFDFASLIDFLLKNKTVTVILFYVGPISDAYKENVANVLKEIKKDSSLKYPCIKFPA</sequence>
<dbReference type="Proteomes" id="UP000887580">
    <property type="component" value="Unplaced"/>
</dbReference>
<accession>A0AC35G754</accession>
<reference evidence="2" key="1">
    <citation type="submission" date="2022-11" db="UniProtKB">
        <authorList>
            <consortium name="WormBaseParasite"/>
        </authorList>
    </citation>
    <scope>IDENTIFICATION</scope>
</reference>
<dbReference type="WBParaSite" id="PS1159_v2.g2411.t1">
    <property type="protein sequence ID" value="PS1159_v2.g2411.t1"/>
    <property type="gene ID" value="PS1159_v2.g2411"/>
</dbReference>
<evidence type="ECO:0000313" key="2">
    <source>
        <dbReference type="WBParaSite" id="PS1159_v2.g2411.t1"/>
    </source>
</evidence>
<protein>
    <submittedName>
        <fullName evidence="2">Uncharacterized protein</fullName>
    </submittedName>
</protein>
<evidence type="ECO:0000313" key="1">
    <source>
        <dbReference type="Proteomes" id="UP000887580"/>
    </source>
</evidence>
<name>A0AC35G754_9BILA</name>
<proteinExistence type="predicted"/>
<organism evidence="1 2">
    <name type="scientific">Panagrolaimus sp. PS1159</name>
    <dbReference type="NCBI Taxonomy" id="55785"/>
    <lineage>
        <taxon>Eukaryota</taxon>
        <taxon>Metazoa</taxon>
        <taxon>Ecdysozoa</taxon>
        <taxon>Nematoda</taxon>
        <taxon>Chromadorea</taxon>
        <taxon>Rhabditida</taxon>
        <taxon>Tylenchina</taxon>
        <taxon>Panagrolaimomorpha</taxon>
        <taxon>Panagrolaimoidea</taxon>
        <taxon>Panagrolaimidae</taxon>
        <taxon>Panagrolaimus</taxon>
    </lineage>
</organism>